<accession>A0A8I0A9X3</accession>
<dbReference type="Pfam" id="PF13520">
    <property type="entry name" value="AA_permease_2"/>
    <property type="match status" value="1"/>
</dbReference>
<sequence length="451" mass="48469">MKKTGYGLFTTIAMIIGVVIGSGIFFKSDNILVATNGSIALGVLVFCIAAIAIIFGSLTISELAARNSEAGGLIAYAEQSYNKSIACAFGWFQTFLYFPTLIAVVAYVAGIYICLLFGINGSLELQILIGLIVIVMIYILNGLSSKLGGLFQNASTIIKLIPLILIAIAGIILGEPSSITSVELSSAVKSTGWIAAIAPIAFSFDGWIVSTTIGHEVRDSKRNLPKALIIAPISILIVYLLYFVGISIYVGPETIMSLGDAHVDLAANNLFGMWGSKIVLVFVIISIIGTVNGLIMGIIRLPYSLAIRNMFPKSEIFANVDEKTKMPINSTVVSFIISVSWLAVHYFTTKTGLLPNSDISEISITMSYVLYALLYVKVLQLGIKKEIKSIIRGIINPILALCGSAIILLGSIGNSLFWIYAVICLGILLSAVVFWRNVSKNELSNNLSENI</sequence>
<dbReference type="PANTHER" id="PTHR11785">
    <property type="entry name" value="AMINO ACID TRANSPORTER"/>
    <property type="match status" value="1"/>
</dbReference>
<evidence type="ECO:0000256" key="2">
    <source>
        <dbReference type="ARBA" id="ARBA00022692"/>
    </source>
</evidence>
<dbReference type="PANTHER" id="PTHR11785:SF512">
    <property type="entry name" value="SOBREMESA, ISOFORM B"/>
    <property type="match status" value="1"/>
</dbReference>
<dbReference type="Gene3D" id="1.20.1740.10">
    <property type="entry name" value="Amino acid/polyamine transporter I"/>
    <property type="match status" value="1"/>
</dbReference>
<evidence type="ECO:0000313" key="6">
    <source>
        <dbReference type="EMBL" id="MBC5640146.1"/>
    </source>
</evidence>
<dbReference type="Proteomes" id="UP000662088">
    <property type="component" value="Unassembled WGS sequence"/>
</dbReference>
<organism evidence="6 7">
    <name type="scientific">Clostridium lentum</name>
    <dbReference type="NCBI Taxonomy" id="2763037"/>
    <lineage>
        <taxon>Bacteria</taxon>
        <taxon>Bacillati</taxon>
        <taxon>Bacillota</taxon>
        <taxon>Clostridia</taxon>
        <taxon>Eubacteriales</taxon>
        <taxon>Clostridiaceae</taxon>
        <taxon>Clostridium</taxon>
    </lineage>
</organism>
<feature type="transmembrane region" description="Helical" evidence="5">
    <location>
        <begin position="7"/>
        <end position="26"/>
    </location>
</feature>
<evidence type="ECO:0000256" key="4">
    <source>
        <dbReference type="ARBA" id="ARBA00023136"/>
    </source>
</evidence>
<proteinExistence type="predicted"/>
<feature type="transmembrane region" description="Helical" evidence="5">
    <location>
        <begin position="417"/>
        <end position="435"/>
    </location>
</feature>
<feature type="transmembrane region" description="Helical" evidence="5">
    <location>
        <begin position="125"/>
        <end position="144"/>
    </location>
</feature>
<dbReference type="InterPro" id="IPR002293">
    <property type="entry name" value="AA/rel_permease1"/>
</dbReference>
<feature type="transmembrane region" description="Helical" evidence="5">
    <location>
        <begin position="359"/>
        <end position="378"/>
    </location>
</feature>
<evidence type="ECO:0000313" key="7">
    <source>
        <dbReference type="Proteomes" id="UP000662088"/>
    </source>
</evidence>
<feature type="transmembrane region" description="Helical" evidence="5">
    <location>
        <begin position="278"/>
        <end position="305"/>
    </location>
</feature>
<evidence type="ECO:0000256" key="3">
    <source>
        <dbReference type="ARBA" id="ARBA00022989"/>
    </source>
</evidence>
<keyword evidence="7" id="KW-1185">Reference proteome</keyword>
<feature type="transmembrane region" description="Helical" evidence="5">
    <location>
        <begin position="95"/>
        <end position="119"/>
    </location>
</feature>
<feature type="transmembrane region" description="Helical" evidence="5">
    <location>
        <begin position="326"/>
        <end position="347"/>
    </location>
</feature>
<keyword evidence="4 5" id="KW-0472">Membrane</keyword>
<evidence type="ECO:0000256" key="1">
    <source>
        <dbReference type="ARBA" id="ARBA00004141"/>
    </source>
</evidence>
<dbReference type="RefSeq" id="WP_186835056.1">
    <property type="nucleotide sequence ID" value="NZ_JACOOQ010000010.1"/>
</dbReference>
<reference evidence="6" key="1">
    <citation type="submission" date="2020-08" db="EMBL/GenBank/DDBJ databases">
        <title>Genome public.</title>
        <authorList>
            <person name="Liu C."/>
            <person name="Sun Q."/>
        </authorList>
    </citation>
    <scope>NUCLEOTIDE SEQUENCE</scope>
    <source>
        <strain evidence="6">NSJ-42</strain>
    </source>
</reference>
<keyword evidence="2 5" id="KW-0812">Transmembrane</keyword>
<comment type="subcellular location">
    <subcellularLocation>
        <location evidence="1">Membrane</location>
        <topology evidence="1">Multi-pass membrane protein</topology>
    </subcellularLocation>
</comment>
<feature type="transmembrane region" description="Helical" evidence="5">
    <location>
        <begin position="193"/>
        <end position="215"/>
    </location>
</feature>
<feature type="transmembrane region" description="Helical" evidence="5">
    <location>
        <begin position="156"/>
        <end position="173"/>
    </location>
</feature>
<keyword evidence="3 5" id="KW-1133">Transmembrane helix</keyword>
<dbReference type="GO" id="GO:0016020">
    <property type="term" value="C:membrane"/>
    <property type="evidence" value="ECO:0007669"/>
    <property type="project" value="UniProtKB-SubCell"/>
</dbReference>
<comment type="caution">
    <text evidence="6">The sequence shown here is derived from an EMBL/GenBank/DDBJ whole genome shotgun (WGS) entry which is preliminary data.</text>
</comment>
<dbReference type="GO" id="GO:0015179">
    <property type="term" value="F:L-amino acid transmembrane transporter activity"/>
    <property type="evidence" value="ECO:0007669"/>
    <property type="project" value="TreeGrafter"/>
</dbReference>
<feature type="transmembrane region" description="Helical" evidence="5">
    <location>
        <begin position="38"/>
        <end position="60"/>
    </location>
</feature>
<feature type="transmembrane region" description="Helical" evidence="5">
    <location>
        <begin position="390"/>
        <end position="411"/>
    </location>
</feature>
<feature type="transmembrane region" description="Helical" evidence="5">
    <location>
        <begin position="227"/>
        <end position="250"/>
    </location>
</feature>
<gene>
    <name evidence="6" type="ORF">H8R92_06825</name>
</gene>
<evidence type="ECO:0000256" key="5">
    <source>
        <dbReference type="SAM" id="Phobius"/>
    </source>
</evidence>
<name>A0A8I0A9X3_9CLOT</name>
<dbReference type="InterPro" id="IPR050598">
    <property type="entry name" value="AminoAcid_Transporter"/>
</dbReference>
<dbReference type="EMBL" id="JACOOQ010000010">
    <property type="protein sequence ID" value="MBC5640146.1"/>
    <property type="molecule type" value="Genomic_DNA"/>
</dbReference>
<dbReference type="AlphaFoldDB" id="A0A8I0A9X3"/>
<protein>
    <submittedName>
        <fullName evidence="6">APC family permease</fullName>
    </submittedName>
</protein>
<dbReference type="PIRSF" id="PIRSF006060">
    <property type="entry name" value="AA_transporter"/>
    <property type="match status" value="1"/>
</dbReference>